<dbReference type="EMBL" id="CAEZSC010000065">
    <property type="protein sequence ID" value="CAB4539788.1"/>
    <property type="molecule type" value="Genomic_DNA"/>
</dbReference>
<accession>A0A6J6RHM9</accession>
<dbReference type="EMBL" id="CAFBPI010000076">
    <property type="protein sequence ID" value="CAB5021417.1"/>
    <property type="molecule type" value="Genomic_DNA"/>
</dbReference>
<dbReference type="GO" id="GO:0000287">
    <property type="term" value="F:magnesium ion binding"/>
    <property type="evidence" value="ECO:0007669"/>
    <property type="project" value="TreeGrafter"/>
</dbReference>
<evidence type="ECO:0000313" key="5">
    <source>
        <dbReference type="EMBL" id="CAB4952620.1"/>
    </source>
</evidence>
<dbReference type="Gene3D" id="3.40.50.1000">
    <property type="entry name" value="HAD superfamily/HAD-like"/>
    <property type="match status" value="1"/>
</dbReference>
<name>A0A6J6RHM9_9ZZZZ</name>
<dbReference type="InterPro" id="IPR023214">
    <property type="entry name" value="HAD_sf"/>
</dbReference>
<dbReference type="GO" id="GO:0005829">
    <property type="term" value="C:cytosol"/>
    <property type="evidence" value="ECO:0007669"/>
    <property type="project" value="TreeGrafter"/>
</dbReference>
<protein>
    <submittedName>
        <fullName evidence="4">Unannotated protein</fullName>
    </submittedName>
</protein>
<proteinExistence type="predicted"/>
<dbReference type="AlphaFoldDB" id="A0A6J6RHM9"/>
<gene>
    <name evidence="1" type="ORF">UFOPK1380_00983</name>
    <name evidence="2" type="ORF">UFOPK1778_00009</name>
    <name evidence="3" type="ORF">UFOPK1863_00319</name>
    <name evidence="4" type="ORF">UFOPK2689_00387</name>
    <name evidence="5" type="ORF">UFOPK3874_00039</name>
    <name evidence="6" type="ORF">UFOPK4095_01034</name>
</gene>
<sequence length="219" mass="23613">MSEIWDAFGFGNAICANGAMLYDLKSSTISEQWLLSVESQFAVTKALREAIPPVSFAVEINGTFHREKIYIPRWDAGLDNTGVDVAEDAMTAPALKILARCSQGEFSSDEMLVIATKALEGIASVTHSNPHDSLLEIAALGVSKGETLAKVAGRLGIDAQDVVSFGDNPNDFSMLRWAGRSWALSDGHPEGPLHAKFIAEPHHHDGVAMIIEELLSLPE</sequence>
<dbReference type="PROSITE" id="PS01229">
    <property type="entry name" value="COF_2"/>
    <property type="match status" value="1"/>
</dbReference>
<dbReference type="EMBL" id="CAEZUY010000017">
    <property type="protein sequence ID" value="CAB4609771.1"/>
    <property type="molecule type" value="Genomic_DNA"/>
</dbReference>
<evidence type="ECO:0000313" key="6">
    <source>
        <dbReference type="EMBL" id="CAB5021417.1"/>
    </source>
</evidence>
<organism evidence="4">
    <name type="scientific">freshwater metagenome</name>
    <dbReference type="NCBI Taxonomy" id="449393"/>
    <lineage>
        <taxon>unclassified sequences</taxon>
        <taxon>metagenomes</taxon>
        <taxon>ecological metagenomes</taxon>
    </lineage>
</organism>
<evidence type="ECO:0000313" key="2">
    <source>
        <dbReference type="EMBL" id="CAB4581557.1"/>
    </source>
</evidence>
<dbReference type="PANTHER" id="PTHR10000:SF8">
    <property type="entry name" value="HAD SUPERFAMILY HYDROLASE-LIKE, TYPE 3"/>
    <property type="match status" value="1"/>
</dbReference>
<dbReference type="PANTHER" id="PTHR10000">
    <property type="entry name" value="PHOSPHOSERINE PHOSPHATASE"/>
    <property type="match status" value="1"/>
</dbReference>
<evidence type="ECO:0000313" key="3">
    <source>
        <dbReference type="EMBL" id="CAB4609771.1"/>
    </source>
</evidence>
<evidence type="ECO:0000313" key="4">
    <source>
        <dbReference type="EMBL" id="CAB4718724.1"/>
    </source>
</evidence>
<dbReference type="EMBL" id="CAEZUD010000001">
    <property type="protein sequence ID" value="CAB4581557.1"/>
    <property type="molecule type" value="Genomic_DNA"/>
</dbReference>
<dbReference type="EMBL" id="CAEZYL010000013">
    <property type="protein sequence ID" value="CAB4718724.1"/>
    <property type="molecule type" value="Genomic_DNA"/>
</dbReference>
<dbReference type="InterPro" id="IPR036412">
    <property type="entry name" value="HAD-like_sf"/>
</dbReference>
<reference evidence="4" key="1">
    <citation type="submission" date="2020-05" db="EMBL/GenBank/DDBJ databases">
        <authorList>
            <person name="Chiriac C."/>
            <person name="Salcher M."/>
            <person name="Ghai R."/>
            <person name="Kavagutti S V."/>
        </authorList>
    </citation>
    <scope>NUCLEOTIDE SEQUENCE</scope>
</reference>
<evidence type="ECO:0000313" key="1">
    <source>
        <dbReference type="EMBL" id="CAB4539788.1"/>
    </source>
</evidence>
<dbReference type="EMBL" id="CAFBNS010000003">
    <property type="protein sequence ID" value="CAB4952620.1"/>
    <property type="molecule type" value="Genomic_DNA"/>
</dbReference>
<dbReference type="Pfam" id="PF08282">
    <property type="entry name" value="Hydrolase_3"/>
    <property type="match status" value="1"/>
</dbReference>
<dbReference type="GO" id="GO:0016791">
    <property type="term" value="F:phosphatase activity"/>
    <property type="evidence" value="ECO:0007669"/>
    <property type="project" value="TreeGrafter"/>
</dbReference>
<dbReference type="SUPFAM" id="SSF56784">
    <property type="entry name" value="HAD-like"/>
    <property type="match status" value="1"/>
</dbReference>